<name>A0A9D1D4T9_9ACTN</name>
<dbReference type="SMART" id="SM00332">
    <property type="entry name" value="PP2Cc"/>
    <property type="match status" value="1"/>
</dbReference>
<protein>
    <submittedName>
        <fullName evidence="4">Stp1/IreP family PP2C-type Ser/Thr phosphatase</fullName>
    </submittedName>
</protein>
<dbReference type="SUPFAM" id="SSF81606">
    <property type="entry name" value="PP2C-like"/>
    <property type="match status" value="1"/>
</dbReference>
<dbReference type="SMART" id="SM00331">
    <property type="entry name" value="PP2C_SIG"/>
    <property type="match status" value="1"/>
</dbReference>
<feature type="region of interest" description="Disordered" evidence="1">
    <location>
        <begin position="362"/>
        <end position="401"/>
    </location>
</feature>
<reference evidence="4" key="1">
    <citation type="submission" date="2020-10" db="EMBL/GenBank/DDBJ databases">
        <authorList>
            <person name="Gilroy R."/>
        </authorList>
    </citation>
    <scope>NUCLEOTIDE SEQUENCE</scope>
    <source>
        <strain evidence="4">ChiGjej1B1-2707</strain>
    </source>
</reference>
<organism evidence="4 5">
    <name type="scientific">Candidatus Aveggerthella stercoripullorum</name>
    <dbReference type="NCBI Taxonomy" id="2840688"/>
    <lineage>
        <taxon>Bacteria</taxon>
        <taxon>Bacillati</taxon>
        <taxon>Actinomycetota</taxon>
        <taxon>Coriobacteriia</taxon>
        <taxon>Eggerthellales</taxon>
        <taxon>Eggerthellaceae</taxon>
        <taxon>Eggerthellaceae incertae sedis</taxon>
        <taxon>Candidatus Aveggerthella</taxon>
    </lineage>
</organism>
<evidence type="ECO:0000313" key="5">
    <source>
        <dbReference type="Proteomes" id="UP000824261"/>
    </source>
</evidence>
<feature type="compositionally biased region" description="Low complexity" evidence="1">
    <location>
        <begin position="377"/>
        <end position="389"/>
    </location>
</feature>
<sequence>MASDRVQRIKSRRPNGTFGSRTDVGCVRDHNEDSLLVAPPLFAVADGMGGHAAGEVASEIAITVLGEKAPHTPDAAALGRAVEDANRAVILAANEKRGRAGMGTTITAAVLQKDRLVIAQVGDSRAYLLHQGRLQQLTRDHSLMADMIEAGRLTPEEARTHPNRSVITRALGSDPRMVPDLYEITVETGDRLLLCSDGLSSMVEDSAIESTLARTRDPQRCASMLVNEAIAAGGYDNVTVVVVDVAGQIDKVTRRYKRRSRLFMSFVILLLLAILGAAGFGVYAYIDASAYLIAENGTVSIYRGVPDELFGQPLSRLDHATDISVDDLQPGVASRLQTGIRVDGLEAANRLVDEYRAYIEQSAASETPEANRDDAGTANSSSSAATSSSEEQNDRAGGDVS</sequence>
<accession>A0A9D1D4T9</accession>
<keyword evidence="2" id="KW-0812">Transmembrane</keyword>
<dbReference type="PROSITE" id="PS51746">
    <property type="entry name" value="PPM_2"/>
    <property type="match status" value="1"/>
</dbReference>
<keyword evidence="2" id="KW-1133">Transmembrane helix</keyword>
<evidence type="ECO:0000256" key="1">
    <source>
        <dbReference type="SAM" id="MobiDB-lite"/>
    </source>
</evidence>
<feature type="transmembrane region" description="Helical" evidence="2">
    <location>
        <begin position="262"/>
        <end position="286"/>
    </location>
</feature>
<feature type="compositionally biased region" description="Basic and acidic residues" evidence="1">
    <location>
        <begin position="392"/>
        <end position="401"/>
    </location>
</feature>
<reference evidence="4" key="2">
    <citation type="journal article" date="2021" name="PeerJ">
        <title>Extensive microbial diversity within the chicken gut microbiome revealed by metagenomics and culture.</title>
        <authorList>
            <person name="Gilroy R."/>
            <person name="Ravi A."/>
            <person name="Getino M."/>
            <person name="Pursley I."/>
            <person name="Horton D.L."/>
            <person name="Alikhan N.F."/>
            <person name="Baker D."/>
            <person name="Gharbi K."/>
            <person name="Hall N."/>
            <person name="Watson M."/>
            <person name="Adriaenssens E.M."/>
            <person name="Foster-Nyarko E."/>
            <person name="Jarju S."/>
            <person name="Secka A."/>
            <person name="Antonio M."/>
            <person name="Oren A."/>
            <person name="Chaudhuri R.R."/>
            <person name="La Ragione R."/>
            <person name="Hildebrand F."/>
            <person name="Pallen M.J."/>
        </authorList>
    </citation>
    <scope>NUCLEOTIDE SEQUENCE</scope>
    <source>
        <strain evidence="4">ChiGjej1B1-2707</strain>
    </source>
</reference>
<dbReference type="GO" id="GO:0004722">
    <property type="term" value="F:protein serine/threonine phosphatase activity"/>
    <property type="evidence" value="ECO:0007669"/>
    <property type="project" value="InterPro"/>
</dbReference>
<dbReference type="Gene3D" id="3.60.40.10">
    <property type="entry name" value="PPM-type phosphatase domain"/>
    <property type="match status" value="1"/>
</dbReference>
<dbReference type="EMBL" id="DVGB01000080">
    <property type="protein sequence ID" value="HIR01892.1"/>
    <property type="molecule type" value="Genomic_DNA"/>
</dbReference>
<evidence type="ECO:0000256" key="2">
    <source>
        <dbReference type="SAM" id="Phobius"/>
    </source>
</evidence>
<proteinExistence type="predicted"/>
<gene>
    <name evidence="4" type="ORF">IAA69_06495</name>
</gene>
<feature type="region of interest" description="Disordered" evidence="1">
    <location>
        <begin position="1"/>
        <end position="23"/>
    </location>
</feature>
<dbReference type="Proteomes" id="UP000824261">
    <property type="component" value="Unassembled WGS sequence"/>
</dbReference>
<dbReference type="AlphaFoldDB" id="A0A9D1D4T9"/>
<feature type="domain" description="PPM-type phosphatase" evidence="3">
    <location>
        <begin position="17"/>
        <end position="245"/>
    </location>
</feature>
<dbReference type="NCBIfam" id="NF033484">
    <property type="entry name" value="Stp1_PP2C_phos"/>
    <property type="match status" value="1"/>
</dbReference>
<dbReference type="InterPro" id="IPR001932">
    <property type="entry name" value="PPM-type_phosphatase-like_dom"/>
</dbReference>
<dbReference type="InterPro" id="IPR015655">
    <property type="entry name" value="PP2C"/>
</dbReference>
<dbReference type="InterPro" id="IPR036457">
    <property type="entry name" value="PPM-type-like_dom_sf"/>
</dbReference>
<dbReference type="PANTHER" id="PTHR47992">
    <property type="entry name" value="PROTEIN PHOSPHATASE"/>
    <property type="match status" value="1"/>
</dbReference>
<evidence type="ECO:0000259" key="3">
    <source>
        <dbReference type="PROSITE" id="PS51746"/>
    </source>
</evidence>
<dbReference type="Pfam" id="PF08955">
    <property type="entry name" value="BofC_C"/>
    <property type="match status" value="1"/>
</dbReference>
<keyword evidence="2" id="KW-0472">Membrane</keyword>
<dbReference type="InterPro" id="IPR015050">
    <property type="entry name" value="BofC_C"/>
</dbReference>
<dbReference type="Pfam" id="PF00481">
    <property type="entry name" value="PP2C"/>
    <property type="match status" value="1"/>
</dbReference>
<dbReference type="CDD" id="cd00143">
    <property type="entry name" value="PP2Cc"/>
    <property type="match status" value="1"/>
</dbReference>
<comment type="caution">
    <text evidence="4">The sequence shown here is derived from an EMBL/GenBank/DDBJ whole genome shotgun (WGS) entry which is preliminary data.</text>
</comment>
<evidence type="ECO:0000313" key="4">
    <source>
        <dbReference type="EMBL" id="HIR01892.1"/>
    </source>
</evidence>